<dbReference type="Pfam" id="PF10181">
    <property type="entry name" value="PIG-H"/>
    <property type="match status" value="1"/>
</dbReference>
<dbReference type="PANTHER" id="PTHR15231:SF1">
    <property type="entry name" value="PHOSPHATIDYLINOSITOL N-ACETYLGLUCOSAMINYLTRANSFERASE SUBUNIT H"/>
    <property type="match status" value="1"/>
</dbReference>
<evidence type="ECO:0000256" key="1">
    <source>
        <dbReference type="ARBA" id="ARBA00004687"/>
    </source>
</evidence>
<protein>
    <recommendedName>
        <fullName evidence="5">Phosphatidylinositol N-acetylglucosaminyltransferase subunit H conserved domain-containing protein</fullName>
    </recommendedName>
</protein>
<comment type="caution">
    <text evidence="6">The sequence shown here is derived from an EMBL/GenBank/DDBJ whole genome shotgun (WGS) entry which is preliminary data.</text>
</comment>
<gene>
    <name evidence="6" type="ORF">MKZ38_006228</name>
</gene>
<accession>A0AAD5WUJ7</accession>
<dbReference type="GO" id="GO:0000506">
    <property type="term" value="C:glycosylphosphatidylinositol-N-acetylglucosaminyltransferase (GPI-GnT) complex"/>
    <property type="evidence" value="ECO:0007669"/>
    <property type="project" value="InterPro"/>
</dbReference>
<name>A0AAD5WUJ7_9PEZI</name>
<dbReference type="EMBL" id="JAKWBI020000037">
    <property type="protein sequence ID" value="KAJ2905151.1"/>
    <property type="molecule type" value="Genomic_DNA"/>
</dbReference>
<feature type="transmembrane region" description="Helical" evidence="4">
    <location>
        <begin position="35"/>
        <end position="57"/>
    </location>
</feature>
<feature type="transmembrane region" description="Helical" evidence="4">
    <location>
        <begin position="147"/>
        <end position="168"/>
    </location>
</feature>
<evidence type="ECO:0000256" key="2">
    <source>
        <dbReference type="ARBA" id="ARBA00009610"/>
    </source>
</evidence>
<dbReference type="AlphaFoldDB" id="A0AAD5WUJ7"/>
<feature type="region of interest" description="Disordered" evidence="3">
    <location>
        <begin position="64"/>
        <end position="84"/>
    </location>
</feature>
<reference evidence="6" key="1">
    <citation type="submission" date="2022-07" db="EMBL/GenBank/DDBJ databases">
        <title>Draft genome sequence of Zalerion maritima ATCC 34329, a (micro)plastics degrading marine fungus.</title>
        <authorList>
            <person name="Paco A."/>
            <person name="Goncalves M.F.M."/>
            <person name="Rocha-Santos T.A.P."/>
            <person name="Alves A."/>
        </authorList>
    </citation>
    <scope>NUCLEOTIDE SEQUENCE</scope>
    <source>
        <strain evidence="6">ATCC 34329</strain>
    </source>
</reference>
<dbReference type="PANTHER" id="PTHR15231">
    <property type="entry name" value="PHOSPHATIDYLINOSITOL N-ACETYLGLUCOSAMINYLTRANSFERASE SUBUNIT H"/>
    <property type="match status" value="1"/>
</dbReference>
<keyword evidence="7" id="KW-1185">Reference proteome</keyword>
<sequence length="277" mass="30339">MLTTAPHLRTLRPSPTTAEFTVSTQLIHLNPQRTILNIVLWTIRLATLLSCFLLLHAKYEELSPPPPLPPPPSPPPYSSLHASSSLHQHHTHFHNHNHNQYQYQHHQHPPAPPPLRPAVPQVLQVLLAAAAAAAASSSPAGQFFARLALPTPACVLLPACLGASYLALLRFHQAEKLLVLRGLGIQTWSAGRTVVGGGSNTRFIPTAKVRDVLVNEAFLGNEIRFYLIVVVEGEDDVVVVFPGILPHRDIVLEVWNGVRGCLWEGGKNPRWAGKFTG</sequence>
<proteinExistence type="inferred from homology"/>
<comment type="pathway">
    <text evidence="1">Glycolipid biosynthesis; glycosylphosphatidylinositol-anchor biosynthesis.</text>
</comment>
<dbReference type="Proteomes" id="UP001201980">
    <property type="component" value="Unassembled WGS sequence"/>
</dbReference>
<keyword evidence="4" id="KW-1133">Transmembrane helix</keyword>
<dbReference type="GO" id="GO:0006506">
    <property type="term" value="P:GPI anchor biosynthetic process"/>
    <property type="evidence" value="ECO:0007669"/>
    <property type="project" value="InterPro"/>
</dbReference>
<keyword evidence="4" id="KW-0472">Membrane</keyword>
<dbReference type="InterPro" id="IPR044215">
    <property type="entry name" value="PIG-H"/>
</dbReference>
<evidence type="ECO:0000256" key="3">
    <source>
        <dbReference type="SAM" id="MobiDB-lite"/>
    </source>
</evidence>
<feature type="compositionally biased region" description="Pro residues" evidence="3">
    <location>
        <begin position="64"/>
        <end position="77"/>
    </location>
</feature>
<comment type="similarity">
    <text evidence="2">Belongs to the PIGH family.</text>
</comment>
<evidence type="ECO:0000313" key="6">
    <source>
        <dbReference type="EMBL" id="KAJ2905151.1"/>
    </source>
</evidence>
<keyword evidence="4" id="KW-0812">Transmembrane</keyword>
<evidence type="ECO:0000313" key="7">
    <source>
        <dbReference type="Proteomes" id="UP001201980"/>
    </source>
</evidence>
<evidence type="ECO:0000259" key="5">
    <source>
        <dbReference type="Pfam" id="PF10181"/>
    </source>
</evidence>
<dbReference type="InterPro" id="IPR019328">
    <property type="entry name" value="PIGH-H_dom"/>
</dbReference>
<feature type="domain" description="Phosphatidylinositol N-acetylglucosaminyltransferase subunit H conserved" evidence="5">
    <location>
        <begin position="177"/>
        <end position="242"/>
    </location>
</feature>
<organism evidence="6 7">
    <name type="scientific">Zalerion maritima</name>
    <dbReference type="NCBI Taxonomy" id="339359"/>
    <lineage>
        <taxon>Eukaryota</taxon>
        <taxon>Fungi</taxon>
        <taxon>Dikarya</taxon>
        <taxon>Ascomycota</taxon>
        <taxon>Pezizomycotina</taxon>
        <taxon>Sordariomycetes</taxon>
        <taxon>Lulworthiomycetidae</taxon>
        <taxon>Lulworthiales</taxon>
        <taxon>Lulworthiaceae</taxon>
        <taxon>Zalerion</taxon>
    </lineage>
</organism>
<evidence type="ECO:0000256" key="4">
    <source>
        <dbReference type="SAM" id="Phobius"/>
    </source>
</evidence>